<gene>
    <name evidence="1" type="ORF">A4X20_16475</name>
</gene>
<comment type="caution">
    <text evidence="1">The sequence shown here is derived from an EMBL/GenBank/DDBJ whole genome shotgun (WGS) entry which is preliminary data.</text>
</comment>
<dbReference type="STRING" id="912594.AWC12_23465"/>
<dbReference type="OrthoDB" id="8156917at2"/>
<dbReference type="InterPro" id="IPR050627">
    <property type="entry name" value="Nitroreductase/BluB"/>
</dbReference>
<organism evidence="1 2">
    <name type="scientific">Mycolicibacterium iranicum</name>
    <name type="common">Mycobacterium iranicum</name>
    <dbReference type="NCBI Taxonomy" id="912594"/>
    <lineage>
        <taxon>Bacteria</taxon>
        <taxon>Bacillati</taxon>
        <taxon>Actinomycetota</taxon>
        <taxon>Actinomycetes</taxon>
        <taxon>Mycobacteriales</taxon>
        <taxon>Mycobacteriaceae</taxon>
        <taxon>Mycolicibacterium</taxon>
    </lineage>
</organism>
<evidence type="ECO:0000313" key="2">
    <source>
        <dbReference type="Proteomes" id="UP000078396"/>
    </source>
</evidence>
<sequence length="331" mass="35512">MPATRVPTATIMDALEVACRAPSLHNSQPWRWVATDCGVDLFADPSRMIRAADSSGREALISCGAVLDHFRVAMAAAGWDTCVRRLPDPDNPLHIAGVDVTAAPQVTAQQKARADAILLRRTDRLPMAAPQDWAELAAALRGTALRDTVRADALADDARESLAEACHLADAIRMYDSRYHSELFWWTADFVADDGIPRSALISAAESDRVDVGRTFPVAAHPERRGDVDDDRAGILVLSTEDDSRESVLRCGEALSAVLLDATMAGMATCTVTHVTEVPNGRDIVASLVGITAIPQAIVRIGVAPAMAAPPPPTPRRPIREVFEKSRGAKC</sequence>
<dbReference type="GO" id="GO:0016491">
    <property type="term" value="F:oxidoreductase activity"/>
    <property type="evidence" value="ECO:0007669"/>
    <property type="project" value="InterPro"/>
</dbReference>
<protein>
    <submittedName>
        <fullName evidence="1">NAD(P)H nitroreductase</fullName>
    </submittedName>
</protein>
<proteinExistence type="predicted"/>
<dbReference type="Gene3D" id="3.40.109.10">
    <property type="entry name" value="NADH Oxidase"/>
    <property type="match status" value="2"/>
</dbReference>
<dbReference type="PANTHER" id="PTHR23026">
    <property type="entry name" value="NADPH NITROREDUCTASE"/>
    <property type="match status" value="1"/>
</dbReference>
<dbReference type="PANTHER" id="PTHR23026:SF123">
    <property type="entry name" value="NAD(P)H NITROREDUCTASE RV3131-RELATED"/>
    <property type="match status" value="1"/>
</dbReference>
<dbReference type="eggNOG" id="COG0778">
    <property type="taxonomic scope" value="Bacteria"/>
</dbReference>
<dbReference type="SUPFAM" id="SSF55469">
    <property type="entry name" value="FMN-dependent nitroreductase-like"/>
    <property type="match status" value="2"/>
</dbReference>
<reference evidence="1 2" key="1">
    <citation type="submission" date="2016-04" db="EMBL/GenBank/DDBJ databases">
        <title>Draft Genome Sequences of Staphylococcus capitis Strain H36, S. capitis Strain H65, S. cohnii Strain H62, S. hominis Strain H69, Mycobacterium iranicum Strain H39, Plantibacter sp. Strain H53, Pseudomonas oryzihabitans Strain H72, and Microbacterium sp. Strain H83, isolated from residential settings.</title>
        <authorList>
            <person name="Lymperopoulou D."/>
            <person name="Adams R.I."/>
            <person name="Lindow S."/>
            <person name="Coil D.A."/>
            <person name="Jospin G."/>
            <person name="Eisen J.A."/>
        </authorList>
    </citation>
    <scope>NUCLEOTIDE SEQUENCE [LARGE SCALE GENOMIC DNA]</scope>
    <source>
        <strain evidence="1 2">H39</strain>
    </source>
</reference>
<dbReference type="Proteomes" id="UP000078396">
    <property type="component" value="Unassembled WGS sequence"/>
</dbReference>
<evidence type="ECO:0000313" key="1">
    <source>
        <dbReference type="EMBL" id="OAN39966.1"/>
    </source>
</evidence>
<accession>A0A178M0N1</accession>
<dbReference type="NCBIfam" id="NF047509">
    <property type="entry name" value="Rv3131_FMN_oxido"/>
    <property type="match status" value="1"/>
</dbReference>
<name>A0A178M0N1_MYCIR</name>
<dbReference type="RefSeq" id="WP_064280991.1">
    <property type="nucleotide sequence ID" value="NZ_LWCS01000015.1"/>
</dbReference>
<dbReference type="EMBL" id="LWCS01000015">
    <property type="protein sequence ID" value="OAN39966.1"/>
    <property type="molecule type" value="Genomic_DNA"/>
</dbReference>
<dbReference type="AlphaFoldDB" id="A0A178M0N1"/>
<dbReference type="InterPro" id="IPR000415">
    <property type="entry name" value="Nitroreductase-like"/>
</dbReference>